<keyword evidence="8" id="KW-0804">Transcription</keyword>
<dbReference type="FunFam" id="3.40.50.300:FF:000006">
    <property type="entry name" value="DNA-binding transcriptional regulator NtrC"/>
    <property type="match status" value="1"/>
</dbReference>
<feature type="domain" description="Response regulatory" evidence="11">
    <location>
        <begin position="22"/>
        <end position="136"/>
    </location>
</feature>
<dbReference type="Gene3D" id="3.40.50.300">
    <property type="entry name" value="P-loop containing nucleotide triphosphate hydrolases"/>
    <property type="match status" value="1"/>
</dbReference>
<evidence type="ECO:0000259" key="10">
    <source>
        <dbReference type="PROSITE" id="PS50045"/>
    </source>
</evidence>
<comment type="caution">
    <text evidence="12">The sequence shown here is derived from an EMBL/GenBank/DDBJ whole genome shotgun (WGS) entry which is preliminary data.</text>
</comment>
<feature type="modified residue" description="4-aspartylphosphate" evidence="9">
    <location>
        <position position="71"/>
    </location>
</feature>
<dbReference type="InterPro" id="IPR025944">
    <property type="entry name" value="Sigma_54_int_dom_CS"/>
</dbReference>
<evidence type="ECO:0000256" key="8">
    <source>
        <dbReference type="ARBA" id="ARBA00023163"/>
    </source>
</evidence>
<dbReference type="PROSITE" id="PS00675">
    <property type="entry name" value="SIGMA54_INTERACT_1"/>
    <property type="match status" value="1"/>
</dbReference>
<dbReference type="RefSeq" id="WP_050057702.1">
    <property type="nucleotide sequence ID" value="NZ_JACHEK010000001.1"/>
</dbReference>
<dbReference type="InterPro" id="IPR002078">
    <property type="entry name" value="Sigma_54_int"/>
</dbReference>
<evidence type="ECO:0000259" key="11">
    <source>
        <dbReference type="PROSITE" id="PS50110"/>
    </source>
</evidence>
<dbReference type="GO" id="GO:0043565">
    <property type="term" value="F:sequence-specific DNA binding"/>
    <property type="evidence" value="ECO:0007669"/>
    <property type="project" value="InterPro"/>
</dbReference>
<dbReference type="Pfam" id="PF00158">
    <property type="entry name" value="Sigma54_activat"/>
    <property type="match status" value="1"/>
</dbReference>
<name>A0A841JPH5_9BACT</name>
<dbReference type="Pfam" id="PF25601">
    <property type="entry name" value="AAA_lid_14"/>
    <property type="match status" value="1"/>
</dbReference>
<dbReference type="PROSITE" id="PS50045">
    <property type="entry name" value="SIGMA54_INTERACT_4"/>
    <property type="match status" value="1"/>
</dbReference>
<dbReference type="PROSITE" id="PS00688">
    <property type="entry name" value="SIGMA54_INTERACT_3"/>
    <property type="match status" value="1"/>
</dbReference>
<evidence type="ECO:0000256" key="6">
    <source>
        <dbReference type="ARBA" id="ARBA00023125"/>
    </source>
</evidence>
<evidence type="ECO:0000313" key="13">
    <source>
        <dbReference type="Proteomes" id="UP000538666"/>
    </source>
</evidence>
<dbReference type="Gene3D" id="1.10.10.60">
    <property type="entry name" value="Homeodomain-like"/>
    <property type="match status" value="1"/>
</dbReference>
<dbReference type="InterPro" id="IPR011006">
    <property type="entry name" value="CheY-like_superfamily"/>
</dbReference>
<evidence type="ECO:0000256" key="3">
    <source>
        <dbReference type="ARBA" id="ARBA00022840"/>
    </source>
</evidence>
<evidence type="ECO:0000256" key="2">
    <source>
        <dbReference type="ARBA" id="ARBA00022741"/>
    </source>
</evidence>
<dbReference type="PROSITE" id="PS50110">
    <property type="entry name" value="RESPONSE_REGULATORY"/>
    <property type="match status" value="1"/>
</dbReference>
<dbReference type="InterPro" id="IPR002197">
    <property type="entry name" value="HTH_Fis"/>
</dbReference>
<protein>
    <submittedName>
        <fullName evidence="12">DNA-binding NtrC family response regulator</fullName>
    </submittedName>
</protein>
<dbReference type="GO" id="GO:0006355">
    <property type="term" value="P:regulation of DNA-templated transcription"/>
    <property type="evidence" value="ECO:0007669"/>
    <property type="project" value="InterPro"/>
</dbReference>
<dbReference type="InterPro" id="IPR003593">
    <property type="entry name" value="AAA+_ATPase"/>
</dbReference>
<dbReference type="PANTHER" id="PTHR32071:SF57">
    <property type="entry name" value="C4-DICARBOXYLATE TRANSPORT TRANSCRIPTIONAL REGULATORY PROTEIN DCTD"/>
    <property type="match status" value="1"/>
</dbReference>
<dbReference type="SUPFAM" id="SSF52172">
    <property type="entry name" value="CheY-like"/>
    <property type="match status" value="1"/>
</dbReference>
<dbReference type="Proteomes" id="UP000538666">
    <property type="component" value="Unassembled WGS sequence"/>
</dbReference>
<dbReference type="Pfam" id="PF02954">
    <property type="entry name" value="HTH_8"/>
    <property type="match status" value="1"/>
</dbReference>
<dbReference type="InterPro" id="IPR001789">
    <property type="entry name" value="Sig_transdc_resp-reg_receiver"/>
</dbReference>
<dbReference type="AlphaFoldDB" id="A0A841JPH5"/>
<dbReference type="InterPro" id="IPR058031">
    <property type="entry name" value="AAA_lid_NorR"/>
</dbReference>
<dbReference type="PANTHER" id="PTHR32071">
    <property type="entry name" value="TRANSCRIPTIONAL REGULATORY PROTEIN"/>
    <property type="match status" value="1"/>
</dbReference>
<dbReference type="PRINTS" id="PR01590">
    <property type="entry name" value="HTHFIS"/>
</dbReference>
<keyword evidence="2" id="KW-0547">Nucleotide-binding</keyword>
<evidence type="ECO:0000256" key="4">
    <source>
        <dbReference type="ARBA" id="ARBA00023012"/>
    </source>
</evidence>
<evidence type="ECO:0000313" key="12">
    <source>
        <dbReference type="EMBL" id="MBB6142477.1"/>
    </source>
</evidence>
<evidence type="ECO:0000256" key="1">
    <source>
        <dbReference type="ARBA" id="ARBA00022553"/>
    </source>
</evidence>
<dbReference type="FunFam" id="1.10.8.60:FF:000014">
    <property type="entry name" value="DNA-binding transcriptional regulator NtrC"/>
    <property type="match status" value="1"/>
</dbReference>
<keyword evidence="1 9" id="KW-0597">Phosphoprotein</keyword>
<keyword evidence="6 12" id="KW-0238">DNA-binding</keyword>
<evidence type="ECO:0000256" key="5">
    <source>
        <dbReference type="ARBA" id="ARBA00023015"/>
    </source>
</evidence>
<dbReference type="FunFam" id="3.40.50.2300:FF:000001">
    <property type="entry name" value="DNA-binding response regulator PhoB"/>
    <property type="match status" value="1"/>
</dbReference>
<feature type="domain" description="Sigma-54 factor interaction" evidence="10">
    <location>
        <begin position="161"/>
        <end position="390"/>
    </location>
</feature>
<dbReference type="SMART" id="SM00448">
    <property type="entry name" value="REC"/>
    <property type="match status" value="1"/>
</dbReference>
<evidence type="ECO:0000256" key="9">
    <source>
        <dbReference type="PROSITE-ProRule" id="PRU00169"/>
    </source>
</evidence>
<dbReference type="GO" id="GO:0005524">
    <property type="term" value="F:ATP binding"/>
    <property type="evidence" value="ECO:0007669"/>
    <property type="project" value="UniProtKB-KW"/>
</dbReference>
<proteinExistence type="predicted"/>
<dbReference type="OrthoDB" id="9803970at2"/>
<keyword evidence="4" id="KW-0902">Two-component regulatory system</keyword>
<dbReference type="Gene3D" id="3.40.50.2300">
    <property type="match status" value="1"/>
</dbReference>
<organism evidence="12 13">
    <name type="scientific">Silvibacterium bohemicum</name>
    <dbReference type="NCBI Taxonomy" id="1577686"/>
    <lineage>
        <taxon>Bacteria</taxon>
        <taxon>Pseudomonadati</taxon>
        <taxon>Acidobacteriota</taxon>
        <taxon>Terriglobia</taxon>
        <taxon>Terriglobales</taxon>
        <taxon>Acidobacteriaceae</taxon>
        <taxon>Silvibacterium</taxon>
    </lineage>
</organism>
<dbReference type="GO" id="GO:0000160">
    <property type="term" value="P:phosphorelay signal transduction system"/>
    <property type="evidence" value="ECO:0007669"/>
    <property type="project" value="UniProtKB-KW"/>
</dbReference>
<keyword evidence="3" id="KW-0067">ATP-binding</keyword>
<dbReference type="SMART" id="SM00382">
    <property type="entry name" value="AAA"/>
    <property type="match status" value="1"/>
</dbReference>
<dbReference type="InterPro" id="IPR025662">
    <property type="entry name" value="Sigma_54_int_dom_ATP-bd_1"/>
</dbReference>
<dbReference type="InterPro" id="IPR027417">
    <property type="entry name" value="P-loop_NTPase"/>
</dbReference>
<dbReference type="SUPFAM" id="SSF46689">
    <property type="entry name" value="Homeodomain-like"/>
    <property type="match status" value="1"/>
</dbReference>
<accession>A0A841JPH5</accession>
<dbReference type="EMBL" id="JACHEK010000001">
    <property type="protein sequence ID" value="MBB6142477.1"/>
    <property type="molecule type" value="Genomic_DNA"/>
</dbReference>
<reference evidence="12 13" key="1">
    <citation type="submission" date="2020-08" db="EMBL/GenBank/DDBJ databases">
        <title>Genomic Encyclopedia of Type Strains, Phase IV (KMG-IV): sequencing the most valuable type-strain genomes for metagenomic binning, comparative biology and taxonomic classification.</title>
        <authorList>
            <person name="Goeker M."/>
        </authorList>
    </citation>
    <scope>NUCLEOTIDE SEQUENCE [LARGE SCALE GENOMIC DNA]</scope>
    <source>
        <strain evidence="12 13">DSM 103733</strain>
    </source>
</reference>
<dbReference type="Pfam" id="PF00072">
    <property type="entry name" value="Response_reg"/>
    <property type="match status" value="1"/>
</dbReference>
<evidence type="ECO:0000256" key="7">
    <source>
        <dbReference type="ARBA" id="ARBA00023159"/>
    </source>
</evidence>
<keyword evidence="13" id="KW-1185">Reference proteome</keyword>
<dbReference type="InterPro" id="IPR009057">
    <property type="entry name" value="Homeodomain-like_sf"/>
</dbReference>
<sequence length="478" mass="53113">MSEGTLAIPPASTANPSGTIERILIIDDEAAIRESLETLLGLEGYTVDTAVNGEDGLVAIERAAYDLVLLDLALPGKNGLEILAILRERHASLPVIMITAYGKVDNVVDAIRTGAQNFVQKPWDNEKLLADIRSAIGRYHAEEENIQLKRALKQRYSFSNIIGKSDVMLRIFDLIAQVAPSRSTVLIQGESGTGKELIAKALHSNSTRKDKPFVPVNTGAMPTDLLESTLFGHVRGAFTSAVSSKKGLFEVANSGTLFLDEIGTMGMDTQAKILRVLQDKRFMQLGGVHEIQVDVRIIAATNVDLRQAVREGKFREDLFYRLNVINIELPPLRSRREDIPLLAAHFLKYYAEENSLPLRSLAPDALRALMDYDWPGNVRELENAMERGVVLSSSPVIGSDLLPGQMTGRSYSTSLLEHNADASLFDILEDIERRIIMDKLERCNWNQTEAAEQFRVPLSTLNQKIKRLNIEIKKRAKE</sequence>
<dbReference type="CDD" id="cd00009">
    <property type="entry name" value="AAA"/>
    <property type="match status" value="1"/>
</dbReference>
<keyword evidence="5" id="KW-0805">Transcription regulation</keyword>
<gene>
    <name evidence="12" type="ORF">HNQ77_000415</name>
</gene>
<keyword evidence="7" id="KW-0010">Activator</keyword>
<dbReference type="SUPFAM" id="SSF52540">
    <property type="entry name" value="P-loop containing nucleoside triphosphate hydrolases"/>
    <property type="match status" value="1"/>
</dbReference>
<dbReference type="Gene3D" id="1.10.8.60">
    <property type="match status" value="1"/>
</dbReference>